<feature type="domain" description="Glycoside-hydrolase family GH114 TIM-barrel" evidence="1">
    <location>
        <begin position="25"/>
        <end position="236"/>
    </location>
</feature>
<reference evidence="2 3" key="1">
    <citation type="submission" date="2021-09" db="EMBL/GenBank/DDBJ databases">
        <title>Whole genome sequence of Nocardioides sp. GBK3QG-3.</title>
        <authorList>
            <person name="Tuo L."/>
        </authorList>
    </citation>
    <scope>NUCLEOTIDE SEQUENCE [LARGE SCALE GENOMIC DNA]</scope>
    <source>
        <strain evidence="2 3">GBK3QG-3</strain>
    </source>
</reference>
<dbReference type="InterPro" id="IPR004352">
    <property type="entry name" value="GH114_TIM-barrel"/>
</dbReference>
<dbReference type="SUPFAM" id="SSF51445">
    <property type="entry name" value="(Trans)glycosidases"/>
    <property type="match status" value="1"/>
</dbReference>
<evidence type="ECO:0000313" key="3">
    <source>
        <dbReference type="Proteomes" id="UP000780875"/>
    </source>
</evidence>
<gene>
    <name evidence="2" type="ORF">K8U61_00520</name>
</gene>
<sequence length="244" mass="27246">MSLLTTLAAVAALAVTPLPTGTDVDYQLGGDRPVPAHVGIVARDRESAPIDGKYNVCYVNGFQTQSNERKFWKKHWNLVLKKNGKAVEDSAWGEWLLDVRTASKRERLARIVGRWTDGCADDGYDAVEFDNLDSFTRSHHLITKKEAVAYAGLLVDAAHDAGLAAGQKNLAGFDGTSIGYDFAVAEECGRYRECASYTKFYGDRVLAIEYRRQDFRWTCQHVGDDLPVVLRDRNLTTHGVRKWC</sequence>
<dbReference type="Pfam" id="PF03537">
    <property type="entry name" value="Glyco_hydro_114"/>
    <property type="match status" value="1"/>
</dbReference>
<dbReference type="Proteomes" id="UP000780875">
    <property type="component" value="Unassembled WGS sequence"/>
</dbReference>
<evidence type="ECO:0000313" key="2">
    <source>
        <dbReference type="EMBL" id="MBZ5736625.1"/>
    </source>
</evidence>
<dbReference type="Gene3D" id="3.20.20.70">
    <property type="entry name" value="Aldolase class I"/>
    <property type="match status" value="1"/>
</dbReference>
<comment type="caution">
    <text evidence="2">The sequence shown here is derived from an EMBL/GenBank/DDBJ whole genome shotgun (WGS) entry which is preliminary data.</text>
</comment>
<dbReference type="RefSeq" id="WP_224120999.1">
    <property type="nucleotide sequence ID" value="NZ_JAIQZJ010000001.1"/>
</dbReference>
<name>A0ABS7U709_9ACTN</name>
<accession>A0ABS7U709</accession>
<organism evidence="2 3">
    <name type="scientific">Nocardioides mangrovi</name>
    <dbReference type="NCBI Taxonomy" id="2874580"/>
    <lineage>
        <taxon>Bacteria</taxon>
        <taxon>Bacillati</taxon>
        <taxon>Actinomycetota</taxon>
        <taxon>Actinomycetes</taxon>
        <taxon>Propionibacteriales</taxon>
        <taxon>Nocardioidaceae</taxon>
        <taxon>Nocardioides</taxon>
    </lineage>
</organism>
<dbReference type="InterPro" id="IPR013785">
    <property type="entry name" value="Aldolase_TIM"/>
</dbReference>
<dbReference type="InterPro" id="IPR017853">
    <property type="entry name" value="GH"/>
</dbReference>
<evidence type="ECO:0000259" key="1">
    <source>
        <dbReference type="Pfam" id="PF03537"/>
    </source>
</evidence>
<keyword evidence="3" id="KW-1185">Reference proteome</keyword>
<dbReference type="PANTHER" id="PTHR35273">
    <property type="entry name" value="ALPHA-1,4 POLYGALACTOSAMINIDASE, PUTATIVE (AFU_ORTHOLOGUE AFUA_3G07890)-RELATED"/>
    <property type="match status" value="1"/>
</dbReference>
<dbReference type="PANTHER" id="PTHR35273:SF2">
    <property type="entry name" value="ALPHA-GALACTOSIDASE"/>
    <property type="match status" value="1"/>
</dbReference>
<dbReference type="EMBL" id="JAIQZJ010000001">
    <property type="protein sequence ID" value="MBZ5736625.1"/>
    <property type="molecule type" value="Genomic_DNA"/>
</dbReference>
<proteinExistence type="predicted"/>
<protein>
    <submittedName>
        <fullName evidence="2">Endo alpha-1,4 polygalactosaminidase</fullName>
    </submittedName>
</protein>